<feature type="chain" id="PRO_5003471484" description="Sulfite exporter TauE/SafE" evidence="6">
    <location>
        <begin position="19"/>
        <end position="257"/>
    </location>
</feature>
<dbReference type="PANTHER" id="PTHR14255:SF3">
    <property type="entry name" value="SULFITE EXPORTER TAUE_SAFE FAMILY PROTEIN 5-RELATED"/>
    <property type="match status" value="1"/>
</dbReference>
<sequence length="257" mass="27506">MPTWLLCVLLVLVLSVTGTRTLQKAIRARQKERWQCGVSPESTSLLGVDSASTDGTKAHAGEPQLRADVPWRKIATLFGLFVVVAGMRLVRGGQNFDSPIGLDSSSALYPVLQQSPAYELEAHEIQWTSSSIKFFPVFSFAAGTVSGMFGIGGGIINAPLLLEVGVDPSAASAMTAATVLFSSGMSSFNYLMLGKLDLDLARLMLPMGFLTTYIGHICLLKVVRRFQCPSLIVFSMAAIVLISAVAMSVECVRALLS</sequence>
<feature type="transmembrane region" description="Helical" evidence="5">
    <location>
        <begin position="203"/>
        <end position="223"/>
    </location>
</feature>
<keyword evidence="4 5" id="KW-0472">Membrane</keyword>
<evidence type="ECO:0000313" key="8">
    <source>
        <dbReference type="Proteomes" id="UP000002640"/>
    </source>
</evidence>
<keyword evidence="6" id="KW-0732">Signal</keyword>
<dbReference type="Proteomes" id="UP000002640">
    <property type="component" value="Unassembled WGS sequence"/>
</dbReference>
<keyword evidence="3 5" id="KW-1133">Transmembrane helix</keyword>
<dbReference type="InParanoid" id="G4YGB6"/>
<feature type="transmembrane region" description="Helical" evidence="5">
    <location>
        <begin position="229"/>
        <end position="256"/>
    </location>
</feature>
<dbReference type="OMA" id="MVHEIKD"/>
<proteinExistence type="predicted"/>
<accession>G4YGB6</accession>
<evidence type="ECO:0000313" key="7">
    <source>
        <dbReference type="EMBL" id="EGZ28728.1"/>
    </source>
</evidence>
<keyword evidence="8" id="KW-1185">Reference proteome</keyword>
<keyword evidence="2 5" id="KW-0812">Transmembrane</keyword>
<evidence type="ECO:0000256" key="5">
    <source>
        <dbReference type="SAM" id="Phobius"/>
    </source>
</evidence>
<feature type="transmembrane region" description="Helical" evidence="5">
    <location>
        <begin position="134"/>
        <end position="158"/>
    </location>
</feature>
<organism evidence="7 8">
    <name type="scientific">Phytophthora sojae (strain P6497)</name>
    <name type="common">Soybean stem and root rot agent</name>
    <name type="synonym">Phytophthora megasperma f. sp. glycines</name>
    <dbReference type="NCBI Taxonomy" id="1094619"/>
    <lineage>
        <taxon>Eukaryota</taxon>
        <taxon>Sar</taxon>
        <taxon>Stramenopiles</taxon>
        <taxon>Oomycota</taxon>
        <taxon>Peronosporomycetes</taxon>
        <taxon>Peronosporales</taxon>
        <taxon>Peronosporaceae</taxon>
        <taxon>Phytophthora</taxon>
    </lineage>
</organism>
<name>G4YGB6_PHYSP</name>
<feature type="transmembrane region" description="Helical" evidence="5">
    <location>
        <begin position="170"/>
        <end position="191"/>
    </location>
</feature>
<dbReference type="GeneID" id="20654586"/>
<gene>
    <name evidence="7" type="ORF">PHYSODRAFT_475263</name>
</gene>
<evidence type="ECO:0008006" key="9">
    <source>
        <dbReference type="Google" id="ProtNLM"/>
    </source>
</evidence>
<dbReference type="KEGG" id="psoj:PHYSODRAFT_475263"/>
<feature type="signal peptide" evidence="6">
    <location>
        <begin position="1"/>
        <end position="18"/>
    </location>
</feature>
<comment type="subcellular location">
    <subcellularLocation>
        <location evidence="1">Membrane</location>
        <topology evidence="1">Multi-pass membrane protein</topology>
    </subcellularLocation>
</comment>
<evidence type="ECO:0000256" key="3">
    <source>
        <dbReference type="ARBA" id="ARBA00022989"/>
    </source>
</evidence>
<evidence type="ECO:0000256" key="4">
    <source>
        <dbReference type="ARBA" id="ARBA00023136"/>
    </source>
</evidence>
<evidence type="ECO:0000256" key="2">
    <source>
        <dbReference type="ARBA" id="ARBA00022692"/>
    </source>
</evidence>
<protein>
    <recommendedName>
        <fullName evidence="9">Sulfite exporter TauE/SafE</fullName>
    </recommendedName>
</protein>
<dbReference type="Pfam" id="PF01925">
    <property type="entry name" value="TauE"/>
    <property type="match status" value="1"/>
</dbReference>
<dbReference type="GO" id="GO:0016020">
    <property type="term" value="C:membrane"/>
    <property type="evidence" value="ECO:0007669"/>
    <property type="project" value="UniProtKB-SubCell"/>
</dbReference>
<evidence type="ECO:0000256" key="1">
    <source>
        <dbReference type="ARBA" id="ARBA00004141"/>
    </source>
</evidence>
<dbReference type="PANTHER" id="PTHR14255">
    <property type="entry name" value="CEREBLON"/>
    <property type="match status" value="1"/>
</dbReference>
<dbReference type="GO" id="GO:0016567">
    <property type="term" value="P:protein ubiquitination"/>
    <property type="evidence" value="ECO:0007669"/>
    <property type="project" value="TreeGrafter"/>
</dbReference>
<dbReference type="EMBL" id="JH159151">
    <property type="protein sequence ID" value="EGZ28728.1"/>
    <property type="molecule type" value="Genomic_DNA"/>
</dbReference>
<dbReference type="InterPro" id="IPR002781">
    <property type="entry name" value="TM_pro_TauE-like"/>
</dbReference>
<dbReference type="GO" id="GO:0031464">
    <property type="term" value="C:Cul4A-RING E3 ubiquitin ligase complex"/>
    <property type="evidence" value="ECO:0007669"/>
    <property type="project" value="TreeGrafter"/>
</dbReference>
<dbReference type="STRING" id="1094619.G4YGB6"/>
<dbReference type="RefSeq" id="XP_009516003.1">
    <property type="nucleotide sequence ID" value="XM_009517708.1"/>
</dbReference>
<dbReference type="AlphaFoldDB" id="G4YGB6"/>
<evidence type="ECO:0000256" key="6">
    <source>
        <dbReference type="SAM" id="SignalP"/>
    </source>
</evidence>
<reference evidence="7 8" key="1">
    <citation type="journal article" date="2006" name="Science">
        <title>Phytophthora genome sequences uncover evolutionary origins and mechanisms of pathogenesis.</title>
        <authorList>
            <person name="Tyler B.M."/>
            <person name="Tripathy S."/>
            <person name="Zhang X."/>
            <person name="Dehal P."/>
            <person name="Jiang R.H."/>
            <person name="Aerts A."/>
            <person name="Arredondo F.D."/>
            <person name="Baxter L."/>
            <person name="Bensasson D."/>
            <person name="Beynon J.L."/>
            <person name="Chapman J."/>
            <person name="Damasceno C.M."/>
            <person name="Dorrance A.E."/>
            <person name="Dou D."/>
            <person name="Dickerman A.W."/>
            <person name="Dubchak I.L."/>
            <person name="Garbelotto M."/>
            <person name="Gijzen M."/>
            <person name="Gordon S.G."/>
            <person name="Govers F."/>
            <person name="Grunwald N.J."/>
            <person name="Huang W."/>
            <person name="Ivors K.L."/>
            <person name="Jones R.W."/>
            <person name="Kamoun S."/>
            <person name="Krampis K."/>
            <person name="Lamour K.H."/>
            <person name="Lee M.K."/>
            <person name="McDonald W.H."/>
            <person name="Medina M."/>
            <person name="Meijer H.J."/>
            <person name="Nordberg E.K."/>
            <person name="Maclean D.J."/>
            <person name="Ospina-Giraldo M.D."/>
            <person name="Morris P.F."/>
            <person name="Phuntumart V."/>
            <person name="Putnam N.H."/>
            <person name="Rash S."/>
            <person name="Rose J.K."/>
            <person name="Sakihama Y."/>
            <person name="Salamov A.A."/>
            <person name="Savidor A."/>
            <person name="Scheuring C.F."/>
            <person name="Smith B.M."/>
            <person name="Sobral B.W."/>
            <person name="Terry A."/>
            <person name="Torto-Alalibo T.A."/>
            <person name="Win J."/>
            <person name="Xu Z."/>
            <person name="Zhang H."/>
            <person name="Grigoriev I.V."/>
            <person name="Rokhsar D.S."/>
            <person name="Boore J.L."/>
        </authorList>
    </citation>
    <scope>NUCLEOTIDE SEQUENCE [LARGE SCALE GENOMIC DNA]</scope>
    <source>
        <strain evidence="7 8">P6497</strain>
    </source>
</reference>